<organism evidence="1 2">
    <name type="scientific">Candidatus Woesebacteria bacterium RIFCSPLOWO2_01_FULL_39_10</name>
    <dbReference type="NCBI Taxonomy" id="1802516"/>
    <lineage>
        <taxon>Bacteria</taxon>
        <taxon>Candidatus Woeseibacteriota</taxon>
    </lineage>
</organism>
<gene>
    <name evidence="1" type="ORF">A3A75_05575</name>
</gene>
<evidence type="ECO:0000313" key="1">
    <source>
        <dbReference type="EMBL" id="OGM59099.1"/>
    </source>
</evidence>
<dbReference type="STRING" id="1802516.A3A75_05575"/>
<dbReference type="AlphaFoldDB" id="A0A1F8B5X0"/>
<proteinExistence type="predicted"/>
<name>A0A1F8B5X0_9BACT</name>
<comment type="caution">
    <text evidence="1">The sequence shown here is derived from an EMBL/GenBank/DDBJ whole genome shotgun (WGS) entry which is preliminary data.</text>
</comment>
<evidence type="ECO:0000313" key="2">
    <source>
        <dbReference type="Proteomes" id="UP000179018"/>
    </source>
</evidence>
<reference evidence="1 2" key="1">
    <citation type="journal article" date="2016" name="Nat. Commun.">
        <title>Thousands of microbial genomes shed light on interconnected biogeochemical processes in an aquifer system.</title>
        <authorList>
            <person name="Anantharaman K."/>
            <person name="Brown C.T."/>
            <person name="Hug L.A."/>
            <person name="Sharon I."/>
            <person name="Castelle C.J."/>
            <person name="Probst A.J."/>
            <person name="Thomas B.C."/>
            <person name="Singh A."/>
            <person name="Wilkins M.J."/>
            <person name="Karaoz U."/>
            <person name="Brodie E.L."/>
            <person name="Williams K.H."/>
            <person name="Hubbard S.S."/>
            <person name="Banfield J.F."/>
        </authorList>
    </citation>
    <scope>NUCLEOTIDE SEQUENCE [LARGE SCALE GENOMIC DNA]</scope>
</reference>
<dbReference type="EMBL" id="MGHC01000027">
    <property type="protein sequence ID" value="OGM59099.1"/>
    <property type="molecule type" value="Genomic_DNA"/>
</dbReference>
<protein>
    <submittedName>
        <fullName evidence="1">Uncharacterized protein</fullName>
    </submittedName>
</protein>
<dbReference type="Proteomes" id="UP000179018">
    <property type="component" value="Unassembled WGS sequence"/>
</dbReference>
<sequence length="62" mass="7375">MTKNQPKRNRTYKYNNGSLLDLDELAEQWVEMLFETLLKSSLSRLERERILTDNRNKKSAST</sequence>
<accession>A0A1F8B5X0</accession>